<dbReference type="Proteomes" id="UP001168098">
    <property type="component" value="Unassembled WGS sequence"/>
</dbReference>
<accession>A0AA38ZD80</accession>
<name>A0AA38ZD80_VITRO</name>
<evidence type="ECO:0000313" key="8">
    <source>
        <dbReference type="EMBL" id="KAJ9686747.1"/>
    </source>
</evidence>
<reference evidence="8 9" key="1">
    <citation type="journal article" date="2023" name="BMC Biotechnol.">
        <title>Vitis rotundifolia cv Carlos genome sequencing.</title>
        <authorList>
            <person name="Huff M."/>
            <person name="Hulse-Kemp A."/>
            <person name="Scheffler B."/>
            <person name="Youngblood R."/>
            <person name="Simpson S."/>
            <person name="Babiker E."/>
            <person name="Staton M."/>
        </authorList>
    </citation>
    <scope>NUCLEOTIDE SEQUENCE [LARGE SCALE GENOMIC DNA]</scope>
    <source>
        <tissue evidence="8">Leaf</tissue>
    </source>
</reference>
<feature type="domain" description="Gnk2-homologous" evidence="7">
    <location>
        <begin position="13"/>
        <end position="115"/>
    </location>
</feature>
<comment type="similarity">
    <text evidence="5">Belongs to the cysteine-rich repeat secretory protein family.</text>
</comment>
<evidence type="ECO:0000313" key="9">
    <source>
        <dbReference type="Proteomes" id="UP001168098"/>
    </source>
</evidence>
<dbReference type="InterPro" id="IPR038408">
    <property type="entry name" value="GNK2_sf"/>
</dbReference>
<proteinExistence type="inferred from homology"/>
<dbReference type="AlphaFoldDB" id="A0AA38ZD80"/>
<evidence type="ECO:0000256" key="1">
    <source>
        <dbReference type="ARBA" id="ARBA00004613"/>
    </source>
</evidence>
<evidence type="ECO:0000256" key="5">
    <source>
        <dbReference type="ARBA" id="ARBA00038515"/>
    </source>
</evidence>
<dbReference type="EMBL" id="JARBHA010000012">
    <property type="protein sequence ID" value="KAJ9686747.1"/>
    <property type="molecule type" value="Genomic_DNA"/>
</dbReference>
<keyword evidence="4" id="KW-0677">Repeat</keyword>
<evidence type="ECO:0000256" key="6">
    <source>
        <dbReference type="SAM" id="SignalP"/>
    </source>
</evidence>
<dbReference type="CDD" id="cd23509">
    <property type="entry name" value="Gnk2-like"/>
    <property type="match status" value="2"/>
</dbReference>
<organism evidence="8 9">
    <name type="scientific">Vitis rotundifolia</name>
    <name type="common">Muscadine grape</name>
    <dbReference type="NCBI Taxonomy" id="103349"/>
    <lineage>
        <taxon>Eukaryota</taxon>
        <taxon>Viridiplantae</taxon>
        <taxon>Streptophyta</taxon>
        <taxon>Embryophyta</taxon>
        <taxon>Tracheophyta</taxon>
        <taxon>Spermatophyta</taxon>
        <taxon>Magnoliopsida</taxon>
        <taxon>eudicotyledons</taxon>
        <taxon>Gunneridae</taxon>
        <taxon>Pentapetalae</taxon>
        <taxon>rosids</taxon>
        <taxon>Vitales</taxon>
        <taxon>Vitaceae</taxon>
        <taxon>Viteae</taxon>
        <taxon>Vitis</taxon>
    </lineage>
</organism>
<feature type="domain" description="Gnk2-homologous" evidence="7">
    <location>
        <begin position="142"/>
        <end position="248"/>
    </location>
</feature>
<gene>
    <name evidence="8" type="ORF">PVL29_015546</name>
</gene>
<dbReference type="Pfam" id="PF01657">
    <property type="entry name" value="Stress-antifung"/>
    <property type="match status" value="2"/>
</dbReference>
<dbReference type="InterPro" id="IPR050581">
    <property type="entry name" value="CRR_secretory_protein"/>
</dbReference>
<evidence type="ECO:0000256" key="4">
    <source>
        <dbReference type="ARBA" id="ARBA00022737"/>
    </source>
</evidence>
<dbReference type="InterPro" id="IPR002902">
    <property type="entry name" value="GNK2"/>
</dbReference>
<dbReference type="PROSITE" id="PS51473">
    <property type="entry name" value="GNK2"/>
    <property type="match status" value="2"/>
</dbReference>
<dbReference type="GO" id="GO:0005576">
    <property type="term" value="C:extracellular region"/>
    <property type="evidence" value="ECO:0007669"/>
    <property type="project" value="UniProtKB-SubCell"/>
</dbReference>
<keyword evidence="3 6" id="KW-0732">Signal</keyword>
<dbReference type="PANTHER" id="PTHR32411:SF43">
    <property type="entry name" value="CYSTEINE-RICH REPEAT SECRETORY PROTEIN 38"/>
    <property type="match status" value="1"/>
</dbReference>
<sequence>MSFSRFASFLYLLSFVLLIQTILGVDPLFHFCSSSEKFIDNSPYETNLNKLMGYLYLAAPPQVLGKALCRGDVSNTDCKACITEASSKIRKRCPHNKAAIICYDHCLLKYSNMNFFDQVDYQNRFYMWNLNNYSDVKFFREIDNQNKFKYNTQSVDDPTSFNTKTELLSSLSNKAFVSPVIFATGALALEGPMKLYGLAQCSRDISSLDCKRCLNGVVSEFPSCCNGKRVVGGSCNHGSKSGYQSLIRRVTRHISLDISIWYQVIS</sequence>
<protein>
    <recommendedName>
        <fullName evidence="7">Gnk2-homologous domain-containing protein</fullName>
    </recommendedName>
</protein>
<comment type="subcellular location">
    <subcellularLocation>
        <location evidence="1">Secreted</location>
    </subcellularLocation>
</comment>
<evidence type="ECO:0000256" key="2">
    <source>
        <dbReference type="ARBA" id="ARBA00022525"/>
    </source>
</evidence>
<dbReference type="Gene3D" id="3.30.430.20">
    <property type="entry name" value="Gnk2 domain, C-X8-C-X2-C motif"/>
    <property type="match status" value="2"/>
</dbReference>
<comment type="caution">
    <text evidence="8">The sequence shown here is derived from an EMBL/GenBank/DDBJ whole genome shotgun (WGS) entry which is preliminary data.</text>
</comment>
<evidence type="ECO:0000259" key="7">
    <source>
        <dbReference type="PROSITE" id="PS51473"/>
    </source>
</evidence>
<feature type="chain" id="PRO_5041259165" description="Gnk2-homologous domain-containing protein" evidence="6">
    <location>
        <begin position="25"/>
        <end position="266"/>
    </location>
</feature>
<keyword evidence="2" id="KW-0964">Secreted</keyword>
<evidence type="ECO:0000256" key="3">
    <source>
        <dbReference type="ARBA" id="ARBA00022729"/>
    </source>
</evidence>
<keyword evidence="9" id="KW-1185">Reference proteome</keyword>
<feature type="signal peptide" evidence="6">
    <location>
        <begin position="1"/>
        <end position="24"/>
    </location>
</feature>
<dbReference type="PANTHER" id="PTHR32411">
    <property type="entry name" value="CYSTEINE-RICH REPEAT SECRETORY PROTEIN 38-RELATED"/>
    <property type="match status" value="1"/>
</dbReference>